<dbReference type="PANTHER" id="PTHR30411:SF1">
    <property type="entry name" value="CYTOPLASMIC PROTEIN"/>
    <property type="match status" value="1"/>
</dbReference>
<accession>A0ABW1X7V8</accession>
<comment type="caution">
    <text evidence="2">The sequence shown here is derived from an EMBL/GenBank/DDBJ whole genome shotgun (WGS) entry which is preliminary data.</text>
</comment>
<dbReference type="RefSeq" id="WP_343886759.1">
    <property type="nucleotide sequence ID" value="NZ_BAAAKI010000024.1"/>
</dbReference>
<evidence type="ECO:0000313" key="3">
    <source>
        <dbReference type="Proteomes" id="UP001596266"/>
    </source>
</evidence>
<proteinExistence type="predicted"/>
<dbReference type="Proteomes" id="UP001596266">
    <property type="component" value="Unassembled WGS sequence"/>
</dbReference>
<sequence length="177" mass="18148">MATPEGNLTWTSLTDSLDLVAAPVAAAAARVPGARVAKVDPALADTAAFCEAYDVAPGASANCVVVVGRRGEDIRYAAVMVLAVDRADINKTVRKALDVRKLSFADQSDAEQRTGMTQGGITPVGLPDDWTILVDEAVVAAGPVVIGGGVRSSKLLVDGAELAALPNARVMGLALPR</sequence>
<protein>
    <submittedName>
        <fullName evidence="2">YbaK/EbsC family protein</fullName>
    </submittedName>
</protein>
<feature type="domain" description="YbaK/aminoacyl-tRNA synthetase-associated" evidence="1">
    <location>
        <begin position="41"/>
        <end position="164"/>
    </location>
</feature>
<dbReference type="Gene3D" id="3.90.960.10">
    <property type="entry name" value="YbaK/aminoacyl-tRNA synthetase-associated domain"/>
    <property type="match status" value="1"/>
</dbReference>
<dbReference type="InterPro" id="IPR007214">
    <property type="entry name" value="YbaK/aa-tRNA-synth-assoc-dom"/>
</dbReference>
<reference evidence="3" key="1">
    <citation type="journal article" date="2019" name="Int. J. Syst. Evol. Microbiol.">
        <title>The Global Catalogue of Microorganisms (GCM) 10K type strain sequencing project: providing services to taxonomists for standard genome sequencing and annotation.</title>
        <authorList>
            <consortium name="The Broad Institute Genomics Platform"/>
            <consortium name="The Broad Institute Genome Sequencing Center for Infectious Disease"/>
            <person name="Wu L."/>
            <person name="Ma J."/>
        </authorList>
    </citation>
    <scope>NUCLEOTIDE SEQUENCE [LARGE SCALE GENOMIC DNA]</scope>
    <source>
        <strain evidence="3">CGMCC 1.15277</strain>
    </source>
</reference>
<dbReference type="PANTHER" id="PTHR30411">
    <property type="entry name" value="CYTOPLASMIC PROTEIN"/>
    <property type="match status" value="1"/>
</dbReference>
<name>A0ABW1X7V8_9ACTN</name>
<evidence type="ECO:0000313" key="2">
    <source>
        <dbReference type="EMBL" id="MFC6397946.1"/>
    </source>
</evidence>
<evidence type="ECO:0000259" key="1">
    <source>
        <dbReference type="Pfam" id="PF04073"/>
    </source>
</evidence>
<gene>
    <name evidence="2" type="ORF">ACFP57_13270</name>
</gene>
<dbReference type="InterPro" id="IPR036754">
    <property type="entry name" value="YbaK/aa-tRNA-synt-asso_dom_sf"/>
</dbReference>
<dbReference type="Pfam" id="PF04073">
    <property type="entry name" value="tRNA_edit"/>
    <property type="match status" value="1"/>
</dbReference>
<keyword evidence="3" id="KW-1185">Reference proteome</keyword>
<organism evidence="2 3">
    <name type="scientific">Luteococcus sanguinis</name>
    <dbReference type="NCBI Taxonomy" id="174038"/>
    <lineage>
        <taxon>Bacteria</taxon>
        <taxon>Bacillati</taxon>
        <taxon>Actinomycetota</taxon>
        <taxon>Actinomycetes</taxon>
        <taxon>Propionibacteriales</taxon>
        <taxon>Propionibacteriaceae</taxon>
        <taxon>Luteococcus</taxon>
    </lineage>
</organism>
<dbReference type="EMBL" id="JBHSUA010000025">
    <property type="protein sequence ID" value="MFC6397946.1"/>
    <property type="molecule type" value="Genomic_DNA"/>
</dbReference>
<dbReference type="SUPFAM" id="SSF55826">
    <property type="entry name" value="YbaK/ProRS associated domain"/>
    <property type="match status" value="1"/>
</dbReference>